<keyword evidence="2" id="KW-1185">Reference proteome</keyword>
<accession>A0ACB0Z2P6</accession>
<evidence type="ECO:0000313" key="2">
    <source>
        <dbReference type="Proteomes" id="UP001497535"/>
    </source>
</evidence>
<dbReference type="EMBL" id="CAVMJV010000023">
    <property type="protein sequence ID" value="CAK5073108.1"/>
    <property type="molecule type" value="Genomic_DNA"/>
</dbReference>
<gene>
    <name evidence="1" type="ORF">MENTE1834_LOCUS19748</name>
</gene>
<sequence>MSTIYPLTTTLGNYCFDLLLEGVINQWRVIIRDLKFERVLGHLLGVIIVSIYRWMR</sequence>
<proteinExistence type="predicted"/>
<comment type="caution">
    <text evidence="1">The sequence shown here is derived from an EMBL/GenBank/DDBJ whole genome shotgun (WGS) entry which is preliminary data.</text>
</comment>
<name>A0ACB0Z2P6_MELEN</name>
<reference evidence="1" key="1">
    <citation type="submission" date="2023-11" db="EMBL/GenBank/DDBJ databases">
        <authorList>
            <person name="Poullet M."/>
        </authorList>
    </citation>
    <scope>NUCLEOTIDE SEQUENCE</scope>
    <source>
        <strain evidence="1">E1834</strain>
    </source>
</reference>
<organism evidence="1 2">
    <name type="scientific">Meloidogyne enterolobii</name>
    <name type="common">Root-knot nematode worm</name>
    <name type="synonym">Meloidogyne mayaguensis</name>
    <dbReference type="NCBI Taxonomy" id="390850"/>
    <lineage>
        <taxon>Eukaryota</taxon>
        <taxon>Metazoa</taxon>
        <taxon>Ecdysozoa</taxon>
        <taxon>Nematoda</taxon>
        <taxon>Chromadorea</taxon>
        <taxon>Rhabditida</taxon>
        <taxon>Tylenchina</taxon>
        <taxon>Tylenchomorpha</taxon>
        <taxon>Tylenchoidea</taxon>
        <taxon>Meloidogynidae</taxon>
        <taxon>Meloidogyninae</taxon>
        <taxon>Meloidogyne</taxon>
    </lineage>
</organism>
<protein>
    <submittedName>
        <fullName evidence="1">Uncharacterized protein</fullName>
    </submittedName>
</protein>
<evidence type="ECO:0000313" key="1">
    <source>
        <dbReference type="EMBL" id="CAK5073108.1"/>
    </source>
</evidence>
<dbReference type="Proteomes" id="UP001497535">
    <property type="component" value="Unassembled WGS sequence"/>
</dbReference>